<dbReference type="PROSITE" id="PS00441">
    <property type="entry name" value="CHALCONE_SYNTH"/>
    <property type="match status" value="1"/>
</dbReference>
<evidence type="ECO:0000259" key="5">
    <source>
        <dbReference type="Pfam" id="PF02797"/>
    </source>
</evidence>
<dbReference type="CDD" id="cd00831">
    <property type="entry name" value="CHS_like"/>
    <property type="match status" value="1"/>
</dbReference>
<dbReference type="InterPro" id="IPR001099">
    <property type="entry name" value="Chalcone/stilbene_synt_N"/>
</dbReference>
<name>A0ABT9W2M2_9BACI</name>
<comment type="caution">
    <text evidence="6">The sequence shown here is derived from an EMBL/GenBank/DDBJ whole genome shotgun (WGS) entry which is preliminary data.</text>
</comment>
<accession>A0ABT9W2M2</accession>
<comment type="similarity">
    <text evidence="1">Belongs to the thiolase-like superfamily. Chalcone/stilbene synthases family.</text>
</comment>
<feature type="domain" description="Chalcone/stilbene synthase C-terminal" evidence="5">
    <location>
        <begin position="227"/>
        <end position="360"/>
    </location>
</feature>
<evidence type="ECO:0000259" key="4">
    <source>
        <dbReference type="Pfam" id="PF00195"/>
    </source>
</evidence>
<dbReference type="InterPro" id="IPR012328">
    <property type="entry name" value="Chalcone/stilbene_synt_C"/>
</dbReference>
<protein>
    <submittedName>
        <fullName evidence="6">Alkylresorcinol/alkylpyrone synthase</fullName>
    </submittedName>
</protein>
<dbReference type="RefSeq" id="WP_307396251.1">
    <property type="nucleotide sequence ID" value="NZ_BAAADK010000002.1"/>
</dbReference>
<evidence type="ECO:0000313" key="6">
    <source>
        <dbReference type="EMBL" id="MDQ0167375.1"/>
    </source>
</evidence>
<organism evidence="6 7">
    <name type="scientific">Caldalkalibacillus horti</name>
    <dbReference type="NCBI Taxonomy" id="77523"/>
    <lineage>
        <taxon>Bacteria</taxon>
        <taxon>Bacillati</taxon>
        <taxon>Bacillota</taxon>
        <taxon>Bacilli</taxon>
        <taxon>Bacillales</taxon>
        <taxon>Bacillaceae</taxon>
        <taxon>Caldalkalibacillus</taxon>
    </lineage>
</organism>
<dbReference type="Gene3D" id="3.40.47.10">
    <property type="match status" value="2"/>
</dbReference>
<reference evidence="6 7" key="1">
    <citation type="submission" date="2023-07" db="EMBL/GenBank/DDBJ databases">
        <title>Genomic Encyclopedia of Type Strains, Phase IV (KMG-IV): sequencing the most valuable type-strain genomes for metagenomic binning, comparative biology and taxonomic classification.</title>
        <authorList>
            <person name="Goeker M."/>
        </authorList>
    </citation>
    <scope>NUCLEOTIDE SEQUENCE [LARGE SCALE GENOMIC DNA]</scope>
    <source>
        <strain evidence="6 7">DSM 12751</strain>
    </source>
</reference>
<keyword evidence="7" id="KW-1185">Reference proteome</keyword>
<dbReference type="SUPFAM" id="SSF53901">
    <property type="entry name" value="Thiolase-like"/>
    <property type="match status" value="1"/>
</dbReference>
<dbReference type="InterPro" id="IPR016039">
    <property type="entry name" value="Thiolase-like"/>
</dbReference>
<dbReference type="Proteomes" id="UP001235840">
    <property type="component" value="Unassembled WGS sequence"/>
</dbReference>
<feature type="domain" description="Chalcone/stilbene synthase N-terminal" evidence="4">
    <location>
        <begin position="102"/>
        <end position="204"/>
    </location>
</feature>
<dbReference type="PIRSF" id="PIRSF000451">
    <property type="entry name" value="PKS_III"/>
    <property type="match status" value="1"/>
</dbReference>
<keyword evidence="2" id="KW-0808">Transferase</keyword>
<gene>
    <name evidence="6" type="ORF">J2S11_003300</name>
</gene>
<evidence type="ECO:0000256" key="1">
    <source>
        <dbReference type="ARBA" id="ARBA00005531"/>
    </source>
</evidence>
<dbReference type="PANTHER" id="PTHR11877:SF99">
    <property type="entry name" value="1,3,6,8-TETRAHYDROXYNAPHTHALENE SYNTHASE"/>
    <property type="match status" value="1"/>
</dbReference>
<evidence type="ECO:0000256" key="3">
    <source>
        <dbReference type="ARBA" id="ARBA00023315"/>
    </source>
</evidence>
<keyword evidence="3" id="KW-0012">Acyltransferase</keyword>
<dbReference type="InterPro" id="IPR011141">
    <property type="entry name" value="Polyketide_synthase_type-III"/>
</dbReference>
<proteinExistence type="inferred from homology"/>
<dbReference type="EMBL" id="JAUSTY010000015">
    <property type="protein sequence ID" value="MDQ0167375.1"/>
    <property type="molecule type" value="Genomic_DNA"/>
</dbReference>
<dbReference type="Pfam" id="PF02797">
    <property type="entry name" value="Chal_sti_synt_C"/>
    <property type="match status" value="1"/>
</dbReference>
<dbReference type="PANTHER" id="PTHR11877">
    <property type="entry name" value="HYDROXYMETHYLGLUTARYL-COA SYNTHASE"/>
    <property type="match status" value="1"/>
</dbReference>
<sequence>MPKILSVATQNPTYEYEQEETLALAKELFQDAFEDLDRLLKVFHNGQIERRYLSVPLEWFSGSEKGMKDKNDRYVKLATDLGVACIEDCLQSTEYLKEKIQYDEIDAIFFISSSGLSTPSIEARIMNRLSFQPQTKRIPMWGLGCAGGASGLARAYDYCLAYPNAKVLVLCVELCSLTFLHNDFSKSNLIGSSLFADGVGCVLLVGDKVQTEALQNKDKLPHILGTQSNLMPNSEDVMGWNVVDEGMQVVFSKDIPSIVSTWLKPVVDEFLLKYKLSPSAIKHFIAHPGGKKVLEAYKKALYFDDEMIYDSLEVLKHFGNMSAATVLFVLDRFMKKDIQQTEKGLITALGPGFSSELLLVEWKGREQAI</sequence>
<evidence type="ECO:0000256" key="2">
    <source>
        <dbReference type="ARBA" id="ARBA00022679"/>
    </source>
</evidence>
<dbReference type="InterPro" id="IPR018088">
    <property type="entry name" value="Chalcone/stilbene_synthase_AS"/>
</dbReference>
<evidence type="ECO:0000313" key="7">
    <source>
        <dbReference type="Proteomes" id="UP001235840"/>
    </source>
</evidence>
<dbReference type="Pfam" id="PF00195">
    <property type="entry name" value="Chal_sti_synt_N"/>
    <property type="match status" value="1"/>
</dbReference>